<evidence type="ECO:0000256" key="6">
    <source>
        <dbReference type="NCBIfam" id="TIGR03399"/>
    </source>
</evidence>
<dbReference type="NCBIfam" id="TIGR03399">
    <property type="entry name" value="RNA_3prim_cycl"/>
    <property type="match status" value="1"/>
</dbReference>
<evidence type="ECO:0000256" key="1">
    <source>
        <dbReference type="ARBA" id="ARBA00009206"/>
    </source>
</evidence>
<name>A0ABD5P534_9EURY</name>
<dbReference type="AlphaFoldDB" id="A0ABD5P534"/>
<keyword evidence="5" id="KW-0963">Cytoplasm</keyword>
<feature type="domain" description="RNA 3'-terminal phosphate cyclase insert" evidence="8">
    <location>
        <begin position="179"/>
        <end position="282"/>
    </location>
</feature>
<dbReference type="Pfam" id="PF05189">
    <property type="entry name" value="RTC_insert"/>
    <property type="match status" value="1"/>
</dbReference>
<evidence type="ECO:0000256" key="4">
    <source>
        <dbReference type="ARBA" id="ARBA00022741"/>
    </source>
</evidence>
<dbReference type="InterPro" id="IPR023797">
    <property type="entry name" value="RNA3'_phos_cyclase_dom"/>
</dbReference>
<dbReference type="PANTHER" id="PTHR11096">
    <property type="entry name" value="RNA 3' TERMINAL PHOSPHATE CYCLASE"/>
    <property type="match status" value="1"/>
</dbReference>
<feature type="domain" description="RNA 3'-terminal phosphate cyclase" evidence="7">
    <location>
        <begin position="9"/>
        <end position="326"/>
    </location>
</feature>
<dbReference type="RefSeq" id="WP_246972543.1">
    <property type="nucleotide sequence ID" value="NZ_CP095397.1"/>
</dbReference>
<comment type="similarity">
    <text evidence="1 5">Belongs to the RNA 3'-terminal cyclase family. Type 1 subfamily.</text>
</comment>
<dbReference type="SUPFAM" id="SSF55205">
    <property type="entry name" value="EPT/RTPC-like"/>
    <property type="match status" value="1"/>
</dbReference>
<keyword evidence="3 5" id="KW-0436">Ligase</keyword>
<dbReference type="Proteomes" id="UP001595821">
    <property type="component" value="Unassembled WGS sequence"/>
</dbReference>
<feature type="active site" description="Tele-AMP-histidine intermediate" evidence="5">
    <location>
        <position position="315"/>
    </location>
</feature>
<dbReference type="GeneID" id="71853063"/>
<evidence type="ECO:0000313" key="9">
    <source>
        <dbReference type="EMBL" id="MFC4249253.1"/>
    </source>
</evidence>
<dbReference type="InterPro" id="IPR013791">
    <property type="entry name" value="RNA3'-term_phos_cycl_insert"/>
</dbReference>
<dbReference type="PIRSF" id="PIRSF005378">
    <property type="entry name" value="RNA3'_term_phos_cycl_euk"/>
    <property type="match status" value="1"/>
</dbReference>
<organism evidence="9 10">
    <name type="scientific">Natribaculum luteum</name>
    <dbReference type="NCBI Taxonomy" id="1586232"/>
    <lineage>
        <taxon>Archaea</taxon>
        <taxon>Methanobacteriati</taxon>
        <taxon>Methanobacteriota</taxon>
        <taxon>Stenosarchaea group</taxon>
        <taxon>Halobacteria</taxon>
        <taxon>Halobacteriales</taxon>
        <taxon>Natrialbaceae</taxon>
        <taxon>Natribaculum</taxon>
    </lineage>
</organism>
<dbReference type="InterPro" id="IPR037136">
    <property type="entry name" value="RNA3'_phos_cyclase_dom_sf"/>
</dbReference>
<dbReference type="InterPro" id="IPR013792">
    <property type="entry name" value="RNA3'P_cycl/enolpyr_Trfase_a/b"/>
</dbReference>
<comment type="function">
    <text evidence="5">Catalyzes the conversion of 3'-phosphate to a 2',3'-cyclic phosphodiester at the end of RNA. The mechanism of action of the enzyme occurs in 3 steps: (A) adenylation of the enzyme by ATP; (B) transfer of adenylate to an RNA-N3'P to produce RNA-N3'PP5'A; (C) and attack of the adjacent 2'-hydroxyl on the 3'-phosphorus in the diester linkage to produce the cyclic end product. The biological role of this enzyme is unknown but it is likely to function in some aspects of cellular RNA processing.</text>
</comment>
<evidence type="ECO:0000256" key="3">
    <source>
        <dbReference type="ARBA" id="ARBA00022598"/>
    </source>
</evidence>
<dbReference type="PANTHER" id="PTHR11096:SF0">
    <property type="entry name" value="RNA 3'-TERMINAL PHOSPHATE CYCLASE"/>
    <property type="match status" value="1"/>
</dbReference>
<reference evidence="9 10" key="1">
    <citation type="journal article" date="2014" name="Int. J. Syst. Evol. Microbiol.">
        <title>Complete genome sequence of Corynebacterium casei LMG S-19264T (=DSM 44701T), isolated from a smear-ripened cheese.</title>
        <authorList>
            <consortium name="US DOE Joint Genome Institute (JGI-PGF)"/>
            <person name="Walter F."/>
            <person name="Albersmeier A."/>
            <person name="Kalinowski J."/>
            <person name="Ruckert C."/>
        </authorList>
    </citation>
    <scope>NUCLEOTIDE SEQUENCE [LARGE SCALE GENOMIC DNA]</scope>
    <source>
        <strain evidence="9 10">IBRC-M 10912</strain>
    </source>
</reference>
<keyword evidence="4 5" id="KW-0547">Nucleotide-binding</keyword>
<comment type="catalytic activity">
    <reaction evidence="5">
        <text>a 3'-end 3'-phospho-ribonucleotide-RNA + ATP = a 3'-end 2',3'-cyclophospho-ribonucleotide-RNA + AMP + diphosphate</text>
        <dbReference type="Rhea" id="RHEA:23976"/>
        <dbReference type="Rhea" id="RHEA-COMP:10463"/>
        <dbReference type="Rhea" id="RHEA-COMP:10464"/>
        <dbReference type="ChEBI" id="CHEBI:30616"/>
        <dbReference type="ChEBI" id="CHEBI:33019"/>
        <dbReference type="ChEBI" id="CHEBI:83062"/>
        <dbReference type="ChEBI" id="CHEBI:83064"/>
        <dbReference type="ChEBI" id="CHEBI:456215"/>
        <dbReference type="EC" id="6.5.1.4"/>
    </reaction>
</comment>
<feature type="binding site" evidence="5">
    <location>
        <begin position="291"/>
        <end position="295"/>
    </location>
    <ligand>
        <name>ATP</name>
        <dbReference type="ChEBI" id="CHEBI:30616"/>
    </ligand>
</feature>
<dbReference type="GO" id="GO:0005737">
    <property type="term" value="C:cytoplasm"/>
    <property type="evidence" value="ECO:0007669"/>
    <property type="project" value="UniProtKB-SubCell"/>
</dbReference>
<dbReference type="GO" id="GO:0003963">
    <property type="term" value="F:RNA-3'-phosphate cyclase activity"/>
    <property type="evidence" value="ECO:0007669"/>
    <property type="project" value="UniProtKB-UniRule"/>
</dbReference>
<comment type="caution">
    <text evidence="9">The sequence shown here is derived from an EMBL/GenBank/DDBJ whole genome shotgun (WGS) entry which is preliminary data.</text>
</comment>
<feature type="binding site" evidence="5">
    <location>
        <position position="98"/>
    </location>
    <ligand>
        <name>ATP</name>
        <dbReference type="ChEBI" id="CHEBI:30616"/>
    </ligand>
</feature>
<keyword evidence="5" id="KW-0067">ATP-binding</keyword>
<comment type="subcellular location">
    <subcellularLocation>
        <location evidence="5">Cytoplasm</location>
    </subcellularLocation>
</comment>
<sequence length="345" mass="36553">MLELDGAAAGGQFVRTALALSALEDEPIRLENVRGGRSTPGLRPQHLAALETMAEVCAADVAGDEVGAETVEFDPDGIAGGHYAVDIGTAGSTTLLFDTLLPLATRLESRLAVTVSGGTDVKWSPPLDYVRHVKLPLLRRYGLDAAIDLERRGFYPSGGGRATLSIAPSTLESIHLESRSDVRGVRVYSTEAAALADSDVATRQAAGALERLQPADRDLEVRERVETTAASDCPGSAVVIRLDCIEDEQRRPALAGFSALGERGTPAERVGEDAADAAIRFLEREAAVDRHMADQLLVFLALAGGRVQIPAVTDHVETSLELLESFGLAVELEERPAPTVVGRSS</sequence>
<dbReference type="GO" id="GO:0006396">
    <property type="term" value="P:RNA processing"/>
    <property type="evidence" value="ECO:0007669"/>
    <property type="project" value="UniProtKB-UniRule"/>
</dbReference>
<dbReference type="InterPro" id="IPR000228">
    <property type="entry name" value="RNA3'_term_phos_cyc"/>
</dbReference>
<dbReference type="SUPFAM" id="SSF52913">
    <property type="entry name" value="RNA 3'-terminal phosphate cyclase, RPTC, insert domain"/>
    <property type="match status" value="1"/>
</dbReference>
<evidence type="ECO:0000259" key="8">
    <source>
        <dbReference type="Pfam" id="PF05189"/>
    </source>
</evidence>
<accession>A0ABD5P534</accession>
<proteinExistence type="inferred from homology"/>
<dbReference type="GO" id="GO:0005524">
    <property type="term" value="F:ATP binding"/>
    <property type="evidence" value="ECO:0007669"/>
    <property type="project" value="UniProtKB-KW"/>
</dbReference>
<dbReference type="Gene3D" id="3.30.360.20">
    <property type="entry name" value="RNA 3'-terminal phosphate cyclase, insert domain"/>
    <property type="match status" value="1"/>
</dbReference>
<dbReference type="EMBL" id="JBHSDJ010000131">
    <property type="protein sequence ID" value="MFC4249253.1"/>
    <property type="molecule type" value="Genomic_DNA"/>
</dbReference>
<dbReference type="HAMAP" id="MF_00200">
    <property type="entry name" value="RTC"/>
    <property type="match status" value="1"/>
</dbReference>
<protein>
    <recommendedName>
        <fullName evidence="2 5">RNA 3'-terminal phosphate cyclase</fullName>
        <shortName evidence="5">RNA cyclase</shortName>
        <shortName evidence="5">RNA-3'-phosphate cyclase</shortName>
        <ecNumber evidence="5 6">6.5.1.4</ecNumber>
    </recommendedName>
</protein>
<dbReference type="InterPro" id="IPR017770">
    <property type="entry name" value="RNA3'_term_phos_cyc_type_1"/>
</dbReference>
<evidence type="ECO:0000256" key="2">
    <source>
        <dbReference type="ARBA" id="ARBA00021428"/>
    </source>
</evidence>
<dbReference type="EC" id="6.5.1.4" evidence="5 6"/>
<dbReference type="Pfam" id="PF01137">
    <property type="entry name" value="RTC"/>
    <property type="match status" value="1"/>
</dbReference>
<evidence type="ECO:0000259" key="7">
    <source>
        <dbReference type="Pfam" id="PF01137"/>
    </source>
</evidence>
<dbReference type="Gene3D" id="3.65.10.20">
    <property type="entry name" value="RNA 3'-terminal phosphate cyclase domain"/>
    <property type="match status" value="1"/>
</dbReference>
<evidence type="ECO:0000256" key="5">
    <source>
        <dbReference type="HAMAP-Rule" id="MF_00200"/>
    </source>
</evidence>
<dbReference type="NCBIfam" id="NF003246">
    <property type="entry name" value="PRK04204.1-2"/>
    <property type="match status" value="1"/>
</dbReference>
<gene>
    <name evidence="5 9" type="primary">rtcA</name>
    <name evidence="9" type="ORF">ACFOZ7_20365</name>
</gene>
<evidence type="ECO:0000313" key="10">
    <source>
        <dbReference type="Proteomes" id="UP001595821"/>
    </source>
</evidence>
<dbReference type="InterPro" id="IPR036553">
    <property type="entry name" value="RPTC_insert"/>
</dbReference>